<feature type="compositionally biased region" description="Basic and acidic residues" evidence="9">
    <location>
        <begin position="108"/>
        <end position="117"/>
    </location>
</feature>
<dbReference type="SUPFAM" id="SSF57850">
    <property type="entry name" value="RING/U-box"/>
    <property type="match status" value="2"/>
</dbReference>
<keyword evidence="7" id="KW-0833">Ubl conjugation pathway</keyword>
<comment type="catalytic activity">
    <reaction evidence="1">
        <text>[E2 ubiquitin-conjugating enzyme]-S-ubiquitinyl-L-cysteine + [acceptor protein]-L-lysine = [E2 ubiquitin-conjugating enzyme]-L-cysteine + [acceptor protein]-N(6)-ubiquitinyl-L-lysine.</text>
        <dbReference type="EC" id="2.3.2.31"/>
    </reaction>
</comment>
<feature type="compositionally biased region" description="Basic and acidic residues" evidence="9">
    <location>
        <begin position="488"/>
        <end position="501"/>
    </location>
</feature>
<keyword evidence="6" id="KW-0863">Zinc-finger</keyword>
<dbReference type="CDD" id="cd22584">
    <property type="entry name" value="Rcat_RBR_unk"/>
    <property type="match status" value="1"/>
</dbReference>
<feature type="compositionally biased region" description="Polar residues" evidence="9">
    <location>
        <begin position="206"/>
        <end position="219"/>
    </location>
</feature>
<keyword evidence="4" id="KW-0479">Metal-binding</keyword>
<dbReference type="Proteomes" id="UP000504637">
    <property type="component" value="Unplaced"/>
</dbReference>
<dbReference type="InterPro" id="IPR031127">
    <property type="entry name" value="E3_UB_ligase_RBR"/>
</dbReference>
<accession>A0A6J3MDM2</accession>
<evidence type="ECO:0000256" key="9">
    <source>
        <dbReference type="SAM" id="MobiDB-lite"/>
    </source>
</evidence>
<organism evidence="12">
    <name type="scientific">Dissoconium aciculare CBS 342.82</name>
    <dbReference type="NCBI Taxonomy" id="1314786"/>
    <lineage>
        <taxon>Eukaryota</taxon>
        <taxon>Fungi</taxon>
        <taxon>Dikarya</taxon>
        <taxon>Ascomycota</taxon>
        <taxon>Pezizomycotina</taxon>
        <taxon>Dothideomycetes</taxon>
        <taxon>Dothideomycetidae</taxon>
        <taxon>Mycosphaerellales</taxon>
        <taxon>Dissoconiaceae</taxon>
        <taxon>Dissoconium</taxon>
    </lineage>
</organism>
<dbReference type="Gene3D" id="3.30.40.10">
    <property type="entry name" value="Zinc/RING finger domain, C3HC4 (zinc finger)"/>
    <property type="match status" value="1"/>
</dbReference>
<name>A0A6J3MDM2_9PEZI</name>
<feature type="region of interest" description="Disordered" evidence="9">
    <location>
        <begin position="469"/>
        <end position="501"/>
    </location>
</feature>
<gene>
    <name evidence="12" type="ORF">K489DRAFT_376372</name>
</gene>
<dbReference type="PROSITE" id="PS00518">
    <property type="entry name" value="ZF_RING_1"/>
    <property type="match status" value="1"/>
</dbReference>
<dbReference type="GO" id="GO:0008270">
    <property type="term" value="F:zinc ion binding"/>
    <property type="evidence" value="ECO:0007669"/>
    <property type="project" value="UniProtKB-KW"/>
</dbReference>
<feature type="compositionally biased region" description="Polar residues" evidence="9">
    <location>
        <begin position="1"/>
        <end position="21"/>
    </location>
</feature>
<dbReference type="GO" id="GO:0016567">
    <property type="term" value="P:protein ubiquitination"/>
    <property type="evidence" value="ECO:0007669"/>
    <property type="project" value="InterPro"/>
</dbReference>
<dbReference type="Gene3D" id="1.20.120.1750">
    <property type="match status" value="1"/>
</dbReference>
<dbReference type="InterPro" id="IPR013083">
    <property type="entry name" value="Znf_RING/FYVE/PHD"/>
</dbReference>
<feature type="region of interest" description="Disordered" evidence="9">
    <location>
        <begin position="1"/>
        <end position="190"/>
    </location>
</feature>
<feature type="region of interest" description="Disordered" evidence="9">
    <location>
        <begin position="551"/>
        <end position="589"/>
    </location>
</feature>
<reference evidence="12" key="1">
    <citation type="submission" date="2020-01" db="EMBL/GenBank/DDBJ databases">
        <authorList>
            <consortium name="DOE Joint Genome Institute"/>
            <person name="Haridas S."/>
            <person name="Albert R."/>
            <person name="Binder M."/>
            <person name="Bloem J."/>
            <person name="Labutti K."/>
            <person name="Salamov A."/>
            <person name="Andreopoulos B."/>
            <person name="Baker S.E."/>
            <person name="Barry K."/>
            <person name="Bills G."/>
            <person name="Bluhm B.H."/>
            <person name="Cannon C."/>
            <person name="Castanera R."/>
            <person name="Culley D.E."/>
            <person name="Daum C."/>
            <person name="Ezra D."/>
            <person name="Gonzalez J.B."/>
            <person name="Henrissat B."/>
            <person name="Kuo A."/>
            <person name="Liang C."/>
            <person name="Lipzen A."/>
            <person name="Lutzoni F."/>
            <person name="Magnuson J."/>
            <person name="Mondo S."/>
            <person name="Nolan M."/>
            <person name="Ohm R."/>
            <person name="Pangilinan J."/>
            <person name="Park H.-J."/>
            <person name="Ramirez L."/>
            <person name="Alfaro M."/>
            <person name="Sun H."/>
            <person name="Tritt A."/>
            <person name="Yoshinaga Y."/>
            <person name="Zwiers L.-H."/>
            <person name="Turgeon B.G."/>
            <person name="Goodwin S.B."/>
            <person name="Spatafora J.W."/>
            <person name="Crous P.W."/>
            <person name="Grigoriev I.V."/>
        </authorList>
    </citation>
    <scope>NUCLEOTIDE SEQUENCE</scope>
    <source>
        <strain evidence="12">CBS 342.82</strain>
    </source>
</reference>
<keyword evidence="5" id="KW-0677">Repeat</keyword>
<dbReference type="InterPro" id="IPR017907">
    <property type="entry name" value="Znf_RING_CS"/>
</dbReference>
<dbReference type="GeneID" id="54361696"/>
<feature type="region of interest" description="Disordered" evidence="9">
    <location>
        <begin position="200"/>
        <end position="219"/>
    </location>
</feature>
<evidence type="ECO:0000256" key="3">
    <source>
        <dbReference type="ARBA" id="ARBA00022679"/>
    </source>
</evidence>
<reference evidence="12" key="2">
    <citation type="submission" date="2020-04" db="EMBL/GenBank/DDBJ databases">
        <authorList>
            <consortium name="NCBI Genome Project"/>
        </authorList>
    </citation>
    <scope>NUCLEOTIDE SEQUENCE</scope>
    <source>
        <strain evidence="12">CBS 342.82</strain>
    </source>
</reference>
<keyword evidence="3" id="KW-0808">Transferase</keyword>
<evidence type="ECO:0000256" key="5">
    <source>
        <dbReference type="ARBA" id="ARBA00022737"/>
    </source>
</evidence>
<dbReference type="SMART" id="SM00647">
    <property type="entry name" value="IBR"/>
    <property type="match status" value="1"/>
</dbReference>
<evidence type="ECO:0000256" key="4">
    <source>
        <dbReference type="ARBA" id="ARBA00022723"/>
    </source>
</evidence>
<dbReference type="RefSeq" id="XP_033463014.1">
    <property type="nucleotide sequence ID" value="XM_033603896.1"/>
</dbReference>
<evidence type="ECO:0000256" key="2">
    <source>
        <dbReference type="ARBA" id="ARBA00012251"/>
    </source>
</evidence>
<evidence type="ECO:0000256" key="7">
    <source>
        <dbReference type="ARBA" id="ARBA00022786"/>
    </source>
</evidence>
<feature type="domain" description="RING-type" evidence="10">
    <location>
        <begin position="240"/>
        <end position="440"/>
    </location>
</feature>
<protein>
    <recommendedName>
        <fullName evidence="2">RBR-type E3 ubiquitin transferase</fullName>
        <ecNumber evidence="2">2.3.2.31</ecNumber>
    </recommendedName>
</protein>
<evidence type="ECO:0000259" key="10">
    <source>
        <dbReference type="PROSITE" id="PS51873"/>
    </source>
</evidence>
<sequence>MASSSVQSKRSPRANKSTPIERSNPSSTRRRSAASKYAAKADDVPARPDIEALRQSRLAYFTLRPVERRRAVAPSPSRGSTSRRRALSERSAGKDNTTVKSPPRPRKPRTEGERRTADYVYGMRDIPAQDAGKRWERPSSSRSDASRAQGLSSIGEDDIGPDDSVSVVASRRRRRSTMTDRPSLRRSNTVSAKLTPVAEADAKVENASTHTPNKTGNRVSSFLGSLMRRNTTSAVPTPPRLVECLTCGSDDVPAVKTAKLGCGHRMCHDCLRRIFEMSVKDPAHMPPKCCTSEHIPLKHVDKLFDTKFKVRWNRRYQEYNTKNRIYCPAPKCGTWIRPGQVHSFQGRKFAQCLRCETKVCVLCHTKMHRSRECPKDPEIQKLVEEGKKSGWQSCYSCHAMIELKEGCNHMTCRCQAQFCMMCGKKWKTCDCPWFNHNGVSDGDRLVDMRIPQGLDHVVRRLGIQHLFPAADTPAAEPGNTQRQPPRTFHNEMDQRRHQEREDENLARRMQLGLVLTQNEPEDDARQGTTEIWGLGNAGEHHMNENFVQNSTNTRLDVPDDTAFGRRGTRESARRRRSRQTAQAPVDSGLAMNFLGDESILGR</sequence>
<evidence type="ECO:0000256" key="8">
    <source>
        <dbReference type="ARBA" id="ARBA00022833"/>
    </source>
</evidence>
<evidence type="ECO:0000256" key="6">
    <source>
        <dbReference type="ARBA" id="ARBA00022771"/>
    </source>
</evidence>
<dbReference type="GO" id="GO:0061630">
    <property type="term" value="F:ubiquitin protein ligase activity"/>
    <property type="evidence" value="ECO:0007669"/>
    <property type="project" value="UniProtKB-EC"/>
</dbReference>
<reference evidence="12" key="3">
    <citation type="submission" date="2025-08" db="UniProtKB">
        <authorList>
            <consortium name="RefSeq"/>
        </authorList>
    </citation>
    <scope>IDENTIFICATION</scope>
    <source>
        <strain evidence="12">CBS 342.82</strain>
    </source>
</reference>
<proteinExistence type="predicted"/>
<keyword evidence="8" id="KW-0862">Zinc</keyword>
<dbReference type="InterPro" id="IPR002867">
    <property type="entry name" value="IBR_dom"/>
</dbReference>
<evidence type="ECO:0000313" key="11">
    <source>
        <dbReference type="Proteomes" id="UP000504637"/>
    </source>
</evidence>
<dbReference type="InterPro" id="IPR044066">
    <property type="entry name" value="TRIAD_supradom"/>
</dbReference>
<dbReference type="PROSITE" id="PS51873">
    <property type="entry name" value="TRIAD"/>
    <property type="match status" value="1"/>
</dbReference>
<keyword evidence="11" id="KW-1185">Reference proteome</keyword>
<dbReference type="CDD" id="cd20335">
    <property type="entry name" value="BRcat_RBR"/>
    <property type="match status" value="1"/>
</dbReference>
<feature type="compositionally biased region" description="Basic and acidic residues" evidence="9">
    <location>
        <begin position="39"/>
        <end position="54"/>
    </location>
</feature>
<dbReference type="Pfam" id="PF01485">
    <property type="entry name" value="IBR"/>
    <property type="match status" value="2"/>
</dbReference>
<evidence type="ECO:0000313" key="12">
    <source>
        <dbReference type="RefSeq" id="XP_033463014.1"/>
    </source>
</evidence>
<dbReference type="OrthoDB" id="9977870at2759"/>
<dbReference type="AlphaFoldDB" id="A0A6J3MDM2"/>
<dbReference type="EC" id="2.3.2.31" evidence="2"/>
<evidence type="ECO:0000256" key="1">
    <source>
        <dbReference type="ARBA" id="ARBA00001798"/>
    </source>
</evidence>
<dbReference type="PANTHER" id="PTHR11685">
    <property type="entry name" value="RBR FAMILY RING FINGER AND IBR DOMAIN-CONTAINING"/>
    <property type="match status" value="1"/>
</dbReference>